<evidence type="ECO:0000313" key="2">
    <source>
        <dbReference type="Proteomes" id="UP000037122"/>
    </source>
</evidence>
<dbReference type="VEuPathDB" id="FungiDB:QG37_00832"/>
<dbReference type="Proteomes" id="UP000037122">
    <property type="component" value="Unassembled WGS sequence"/>
</dbReference>
<comment type="caution">
    <text evidence="1">The sequence shown here is derived from an EMBL/GenBank/DDBJ whole genome shotgun (WGS) entry which is preliminary data.</text>
</comment>
<accession>A0A0L0P7E5</accession>
<dbReference type="AlphaFoldDB" id="A0A0L0P7E5"/>
<sequence length="53" mass="5763">MGSGLALDPEHALKVLWMGKVLSLDQKMGDYMQDVDKKDGPLFQGIEASEIVG</sequence>
<dbReference type="EMBL" id="LGST01000006">
    <property type="protein sequence ID" value="KNE02145.1"/>
    <property type="molecule type" value="Genomic_DNA"/>
</dbReference>
<organism evidence="1 2">
    <name type="scientific">Candidozyma auris</name>
    <name type="common">Yeast</name>
    <name type="synonym">Candida auris</name>
    <dbReference type="NCBI Taxonomy" id="498019"/>
    <lineage>
        <taxon>Eukaryota</taxon>
        <taxon>Fungi</taxon>
        <taxon>Dikarya</taxon>
        <taxon>Ascomycota</taxon>
        <taxon>Saccharomycotina</taxon>
        <taxon>Pichiomycetes</taxon>
        <taxon>Metschnikowiaceae</taxon>
        <taxon>Candidozyma</taxon>
    </lineage>
</organism>
<proteinExistence type="predicted"/>
<protein>
    <submittedName>
        <fullName evidence="1">Uncharacterized protein</fullName>
    </submittedName>
</protein>
<evidence type="ECO:0000313" key="1">
    <source>
        <dbReference type="EMBL" id="KNE02145.1"/>
    </source>
</evidence>
<name>A0A0L0P7E5_CANAR</name>
<gene>
    <name evidence="1" type="ORF">QG37_00832</name>
</gene>
<reference evidence="2" key="1">
    <citation type="journal article" date="2015" name="BMC Genomics">
        <title>Draft genome of a commonly misdiagnosed multidrug resistant pathogen Candida auris.</title>
        <authorList>
            <person name="Chatterjee S."/>
            <person name="Alampalli S.V."/>
            <person name="Nageshan R.K."/>
            <person name="Chettiar S.T."/>
            <person name="Joshi S."/>
            <person name="Tatu U.S."/>
        </authorList>
    </citation>
    <scope>NUCLEOTIDE SEQUENCE [LARGE SCALE GENOMIC DNA]</scope>
    <source>
        <strain evidence="2">6684</strain>
    </source>
</reference>